<keyword evidence="16" id="KW-1185">Reference proteome</keyword>
<keyword evidence="3" id="KW-0963">Cytoplasm</keyword>
<evidence type="ECO:0000313" key="15">
    <source>
        <dbReference type="EMBL" id="KAF2673409.1"/>
    </source>
</evidence>
<evidence type="ECO:0000256" key="4">
    <source>
        <dbReference type="ARBA" id="ARBA00022723"/>
    </source>
</evidence>
<dbReference type="PROSITE" id="PS50157">
    <property type="entry name" value="ZINC_FINGER_C2H2_2"/>
    <property type="match status" value="2"/>
</dbReference>
<feature type="region of interest" description="Disordered" evidence="13">
    <location>
        <begin position="59"/>
        <end position="79"/>
    </location>
</feature>
<dbReference type="GO" id="GO:0005667">
    <property type="term" value="C:transcription regulator complex"/>
    <property type="evidence" value="ECO:0007669"/>
    <property type="project" value="TreeGrafter"/>
</dbReference>
<evidence type="ECO:0000256" key="10">
    <source>
        <dbReference type="ARBA" id="ARBA00023242"/>
    </source>
</evidence>
<evidence type="ECO:0000256" key="9">
    <source>
        <dbReference type="ARBA" id="ARBA00023163"/>
    </source>
</evidence>
<dbReference type="Pfam" id="PF00096">
    <property type="entry name" value="zf-C2H2"/>
    <property type="match status" value="2"/>
</dbReference>
<dbReference type="EMBL" id="MU004231">
    <property type="protein sequence ID" value="KAF2673409.1"/>
    <property type="molecule type" value="Genomic_DNA"/>
</dbReference>
<evidence type="ECO:0000256" key="1">
    <source>
        <dbReference type="ARBA" id="ARBA00004123"/>
    </source>
</evidence>
<protein>
    <recommendedName>
        <fullName evidence="11">C2H2 type master regulator of conidiophore development brlA</fullName>
    </recommendedName>
</protein>
<dbReference type="SMART" id="SM00355">
    <property type="entry name" value="ZnF_C2H2"/>
    <property type="match status" value="2"/>
</dbReference>
<dbReference type="OrthoDB" id="8117402at2759"/>
<evidence type="ECO:0000256" key="5">
    <source>
        <dbReference type="ARBA" id="ARBA00022737"/>
    </source>
</evidence>
<reference evidence="15" key="1">
    <citation type="journal article" date="2020" name="Stud. Mycol.">
        <title>101 Dothideomycetes genomes: a test case for predicting lifestyles and emergence of pathogens.</title>
        <authorList>
            <person name="Haridas S."/>
            <person name="Albert R."/>
            <person name="Binder M."/>
            <person name="Bloem J."/>
            <person name="Labutti K."/>
            <person name="Salamov A."/>
            <person name="Andreopoulos B."/>
            <person name="Baker S."/>
            <person name="Barry K."/>
            <person name="Bills G."/>
            <person name="Bluhm B."/>
            <person name="Cannon C."/>
            <person name="Castanera R."/>
            <person name="Culley D."/>
            <person name="Daum C."/>
            <person name="Ezra D."/>
            <person name="Gonzalez J."/>
            <person name="Henrissat B."/>
            <person name="Kuo A."/>
            <person name="Liang C."/>
            <person name="Lipzen A."/>
            <person name="Lutzoni F."/>
            <person name="Magnuson J."/>
            <person name="Mondo S."/>
            <person name="Nolan M."/>
            <person name="Ohm R."/>
            <person name="Pangilinan J."/>
            <person name="Park H.-J."/>
            <person name="Ramirez L."/>
            <person name="Alfaro M."/>
            <person name="Sun H."/>
            <person name="Tritt A."/>
            <person name="Yoshinaga Y."/>
            <person name="Zwiers L.-H."/>
            <person name="Turgeon B."/>
            <person name="Goodwin S."/>
            <person name="Spatafora J."/>
            <person name="Crous P."/>
            <person name="Grigoriev I."/>
        </authorList>
    </citation>
    <scope>NUCLEOTIDE SEQUENCE</scope>
    <source>
        <strain evidence="15">CBS 115976</strain>
    </source>
</reference>
<keyword evidence="5" id="KW-0677">Repeat</keyword>
<dbReference type="GO" id="GO:0005634">
    <property type="term" value="C:nucleus"/>
    <property type="evidence" value="ECO:0007669"/>
    <property type="project" value="UniProtKB-SubCell"/>
</dbReference>
<feature type="domain" description="C2H2-type" evidence="14">
    <location>
        <begin position="509"/>
        <end position="536"/>
    </location>
</feature>
<dbReference type="GO" id="GO:0000785">
    <property type="term" value="C:chromatin"/>
    <property type="evidence" value="ECO:0007669"/>
    <property type="project" value="TreeGrafter"/>
</dbReference>
<dbReference type="SUPFAM" id="SSF57667">
    <property type="entry name" value="beta-beta-alpha zinc fingers"/>
    <property type="match status" value="1"/>
</dbReference>
<organism evidence="15 16">
    <name type="scientific">Microthyrium microscopicum</name>
    <dbReference type="NCBI Taxonomy" id="703497"/>
    <lineage>
        <taxon>Eukaryota</taxon>
        <taxon>Fungi</taxon>
        <taxon>Dikarya</taxon>
        <taxon>Ascomycota</taxon>
        <taxon>Pezizomycotina</taxon>
        <taxon>Dothideomycetes</taxon>
        <taxon>Dothideomycetes incertae sedis</taxon>
        <taxon>Microthyriales</taxon>
        <taxon>Microthyriaceae</taxon>
        <taxon>Microthyrium</taxon>
    </lineage>
</organism>
<dbReference type="GO" id="GO:0005737">
    <property type="term" value="C:cytoplasm"/>
    <property type="evidence" value="ECO:0007669"/>
    <property type="project" value="UniProtKB-SubCell"/>
</dbReference>
<sequence>MEGSQRGRSPSAGHHSARHTPAASPAPVYRNHPFTTAGTSLDLQSTSFATVGNDYNPFAAPSASQQQQPSFNGSFDTSLYPETSTADTLGINGQGNTAFPDFINFDANAVLGDSTFDGPLFAPATDNSSFIDSSVLDPALLDPQLPSQSLSQSNSDQMATTSAPTPPHLLAPNMHRQHSSPHGSPAMNQGQFRTPPPSHSRQQSLDPSSAAFPQGQGEWGGSAAFQGHRRTYSDAHSEISSAHQSPYLPASDNFGQTIDHSPNLNAQDPNMFHDVMGIGHVSLSEAAASYISPAHSPHISPALLPTQHSIPSYPDTSNFSLMPPQQYVLPSSSGGDYTNMGQPTMNHQEYPNHADAMTPPEITFQLAPPSRQASFEPPVEGKVADALSPPEKSRGRAKSDPFSSRGSTPGRDVQRDLLSPARAGVGSRSPSPSNKTRRSSASDVRNRDYILDLADPSRPASANSNESGSATKRTQKHPATFQCSLCPKRFTRAYNLRSHLRTHTDERPFVCSHCGKAFARQHDRKRHEGLHSGEKKFVCRGNLKDGNNWGCGRRFARADALGRHFRSEAGRVCIKPLMDEEALERHQPQAEPGSELGIPIMPMPGQQQMMGPAGGFSYNVSQPGQFQPGMAIPPQMQVRLPAALLQQYPTLGGIWDNLPSNGPDEIEDAHSGRSSFDASEYEDEEQWNGQSSDAGPQYGWVSDVGP</sequence>
<evidence type="ECO:0000256" key="3">
    <source>
        <dbReference type="ARBA" id="ARBA00022490"/>
    </source>
</evidence>
<dbReference type="InterPro" id="IPR036236">
    <property type="entry name" value="Znf_C2H2_sf"/>
</dbReference>
<dbReference type="AlphaFoldDB" id="A0A6A6UMD2"/>
<dbReference type="GO" id="GO:0008270">
    <property type="term" value="F:zinc ion binding"/>
    <property type="evidence" value="ECO:0007669"/>
    <property type="project" value="UniProtKB-KW"/>
</dbReference>
<evidence type="ECO:0000256" key="2">
    <source>
        <dbReference type="ARBA" id="ARBA00004496"/>
    </source>
</evidence>
<dbReference type="PANTHER" id="PTHR14003">
    <property type="entry name" value="TRANSCRIPTIONAL REPRESSOR PROTEIN YY"/>
    <property type="match status" value="1"/>
</dbReference>
<evidence type="ECO:0000313" key="16">
    <source>
        <dbReference type="Proteomes" id="UP000799302"/>
    </source>
</evidence>
<keyword evidence="9" id="KW-0804">Transcription</keyword>
<dbReference type="GO" id="GO:0045944">
    <property type="term" value="P:positive regulation of transcription by RNA polymerase II"/>
    <property type="evidence" value="ECO:0007669"/>
    <property type="project" value="UniProtKB-ARBA"/>
</dbReference>
<feature type="region of interest" description="Disordered" evidence="13">
    <location>
        <begin position="1"/>
        <end position="36"/>
    </location>
</feature>
<dbReference type="Gene3D" id="3.30.160.60">
    <property type="entry name" value="Classic Zinc Finger"/>
    <property type="match status" value="3"/>
</dbReference>
<keyword evidence="4" id="KW-0479">Metal-binding</keyword>
<dbReference type="PANTHER" id="PTHR14003:SF19">
    <property type="entry name" value="YY2 TRANSCRIPTION FACTOR"/>
    <property type="match status" value="1"/>
</dbReference>
<feature type="region of interest" description="Disordered" evidence="13">
    <location>
        <begin position="332"/>
        <end position="356"/>
    </location>
</feature>
<dbReference type="FunFam" id="3.30.160.60:FF:000239">
    <property type="entry name" value="C2H2 type zinc finger protein"/>
    <property type="match status" value="1"/>
</dbReference>
<feature type="compositionally biased region" description="Low complexity" evidence="13">
    <location>
        <begin position="59"/>
        <end position="71"/>
    </location>
</feature>
<feature type="region of interest" description="Disordered" evidence="13">
    <location>
        <begin position="142"/>
        <end position="265"/>
    </location>
</feature>
<dbReference type="FunFam" id="3.30.160.60:FF:000181">
    <property type="entry name" value="C2H2 type zinc finger protein"/>
    <property type="match status" value="1"/>
</dbReference>
<evidence type="ECO:0000259" key="14">
    <source>
        <dbReference type="PROSITE" id="PS50157"/>
    </source>
</evidence>
<proteinExistence type="predicted"/>
<dbReference type="Proteomes" id="UP000799302">
    <property type="component" value="Unassembled WGS sequence"/>
</dbReference>
<feature type="region of interest" description="Disordered" evidence="13">
    <location>
        <begin position="370"/>
        <end position="478"/>
    </location>
</feature>
<comment type="subcellular location">
    <subcellularLocation>
        <location evidence="2">Cytoplasm</location>
    </subcellularLocation>
    <subcellularLocation>
        <location evidence="1">Nucleus</location>
    </subcellularLocation>
</comment>
<feature type="compositionally biased region" description="Polar residues" evidence="13">
    <location>
        <begin position="332"/>
        <end position="349"/>
    </location>
</feature>
<feature type="compositionally biased region" description="Polar residues" evidence="13">
    <location>
        <begin position="180"/>
        <end position="192"/>
    </location>
</feature>
<gene>
    <name evidence="15" type="ORF">BT63DRAFT_397216</name>
</gene>
<dbReference type="GO" id="GO:0000981">
    <property type="term" value="F:DNA-binding transcription factor activity, RNA polymerase II-specific"/>
    <property type="evidence" value="ECO:0007669"/>
    <property type="project" value="TreeGrafter"/>
</dbReference>
<dbReference type="InterPro" id="IPR013087">
    <property type="entry name" value="Znf_C2H2_type"/>
</dbReference>
<evidence type="ECO:0000256" key="8">
    <source>
        <dbReference type="ARBA" id="ARBA00023015"/>
    </source>
</evidence>
<keyword evidence="10" id="KW-0539">Nucleus</keyword>
<feature type="compositionally biased region" description="Polar residues" evidence="13">
    <location>
        <begin position="460"/>
        <end position="472"/>
    </location>
</feature>
<accession>A0A6A6UMD2</accession>
<feature type="compositionally biased region" description="Polar residues" evidence="13">
    <location>
        <begin position="253"/>
        <end position="265"/>
    </location>
</feature>
<dbReference type="PROSITE" id="PS00028">
    <property type="entry name" value="ZINC_FINGER_C2H2_1"/>
    <property type="match status" value="2"/>
</dbReference>
<feature type="compositionally biased region" description="Low complexity" evidence="13">
    <location>
        <begin position="142"/>
        <end position="157"/>
    </location>
</feature>
<evidence type="ECO:0000256" key="13">
    <source>
        <dbReference type="SAM" id="MobiDB-lite"/>
    </source>
</evidence>
<keyword evidence="7" id="KW-0862">Zinc</keyword>
<evidence type="ECO:0000256" key="11">
    <source>
        <dbReference type="ARBA" id="ARBA00044085"/>
    </source>
</evidence>
<dbReference type="GO" id="GO:0071277">
    <property type="term" value="P:cellular response to calcium ion"/>
    <property type="evidence" value="ECO:0007669"/>
    <property type="project" value="UniProtKB-ARBA"/>
</dbReference>
<evidence type="ECO:0000256" key="6">
    <source>
        <dbReference type="ARBA" id="ARBA00022771"/>
    </source>
</evidence>
<feature type="compositionally biased region" description="Polar residues" evidence="13">
    <location>
        <begin position="428"/>
        <end position="443"/>
    </location>
</feature>
<feature type="domain" description="C2H2-type" evidence="14">
    <location>
        <begin position="481"/>
        <end position="508"/>
    </location>
</feature>
<evidence type="ECO:0000256" key="12">
    <source>
        <dbReference type="PROSITE-ProRule" id="PRU00042"/>
    </source>
</evidence>
<keyword evidence="8" id="KW-0805">Transcription regulation</keyword>
<dbReference type="FunFam" id="3.30.160.60:FF:000146">
    <property type="entry name" value="C2H2 type zinc finger protein"/>
    <property type="match status" value="1"/>
</dbReference>
<feature type="region of interest" description="Disordered" evidence="13">
    <location>
        <begin position="656"/>
        <end position="706"/>
    </location>
</feature>
<evidence type="ECO:0000256" key="7">
    <source>
        <dbReference type="ARBA" id="ARBA00022833"/>
    </source>
</evidence>
<keyword evidence="6 12" id="KW-0863">Zinc-finger</keyword>
<name>A0A6A6UMD2_9PEZI</name>
<dbReference type="GO" id="GO:0000978">
    <property type="term" value="F:RNA polymerase II cis-regulatory region sequence-specific DNA binding"/>
    <property type="evidence" value="ECO:0007669"/>
    <property type="project" value="TreeGrafter"/>
</dbReference>